<dbReference type="InterPro" id="IPR003754">
    <property type="entry name" value="4pyrrol_synth_uPrphyn_synth"/>
</dbReference>
<dbReference type="PRINTS" id="PR00144">
    <property type="entry name" value="DALDHYDRTASE"/>
</dbReference>
<dbReference type="AlphaFoldDB" id="A0A3E0WNL7"/>
<accession>A0A3E0WNL7</accession>
<comment type="pathway">
    <text evidence="2">Porphyrin-containing compound metabolism; protoporphyrin-IX biosynthesis; coproporphyrinogen-III from 5-aminolevulinate: step 1/4.</text>
</comment>
<dbReference type="GO" id="GO:0008270">
    <property type="term" value="F:zinc ion binding"/>
    <property type="evidence" value="ECO:0007669"/>
    <property type="project" value="TreeGrafter"/>
</dbReference>
<comment type="subunit">
    <text evidence="4 12">Homooctamer.</text>
</comment>
<dbReference type="SUPFAM" id="SSF69618">
    <property type="entry name" value="HemD-like"/>
    <property type="match status" value="1"/>
</dbReference>
<sequence length="586" mass="65528">MSLPLDGKRILVTREQDKATDFAKKITDLGGEPVQVPLINITCKRPINGDFAQQLSNCNWIFFTSGNGVSCFFQFVKQDAVALENVVQTKIAVVGNKTDHKLKEITGRSADFVPSSFDAETMAEEFLSQYPTDDHFLLVRGNLSRHVLPERFKQSNKTFTMLEVYETHKNVKVKPLLQCAITNTQIHYITFTSPSTVEAFVDLIGVRNVAPCVCIGTTTEQRAKELGFTKVLTAKDFTINGMIDCIKQDVMKRKDEKMTNIPTFDRHRRLRRTAGMRDLVRETHLHKTDLVYPMFIVEGEKVRKEVPSMPGVYQLSLDLLTEEIDELEELGIQAVILFGVPNEKDEQGTGAFIDEGIVQQATRKIKTKVPSMLVIADTCLCEYTSHGHCGVIHDHDVDNDASLELLAKTAVSQAKAGADIIAPSNMMDGFVAVIRQALDQAGFTQIPIMSYAVKYASSFYGPFRDAADSTPQFGDRKTYQMDPANRLEALREAKSDVHEGADFLIVKPALSYLDIVREMKNNFVLPIVAYNVSGEYAMVKAAAQNGWIDEQALVMEKLLSMKRAGADLIITYFAKDVAKWLAEKNR</sequence>
<dbReference type="SUPFAM" id="SSF51569">
    <property type="entry name" value="Aldolase"/>
    <property type="match status" value="1"/>
</dbReference>
<dbReference type="Gene3D" id="3.40.50.10090">
    <property type="match status" value="2"/>
</dbReference>
<keyword evidence="7" id="KW-0350">Heme biosynthesis</keyword>
<reference evidence="15 16" key="1">
    <citation type="submission" date="2017-05" db="EMBL/GenBank/DDBJ databases">
        <title>Virgibacillus sp. AK90 isolated from a saltern of Kakinada, India.</title>
        <authorList>
            <person name="Gupta V."/>
            <person name="Sidhu C."/>
            <person name="Korpole S."/>
            <person name="Pinnaka A.K."/>
        </authorList>
    </citation>
    <scope>NUCLEOTIDE SEQUENCE [LARGE SCALE GENOMIC DNA]</scope>
    <source>
        <strain evidence="15 16">AK90</strain>
    </source>
</reference>
<dbReference type="InterPro" id="IPR001731">
    <property type="entry name" value="ALAD"/>
</dbReference>
<dbReference type="EC" id="4.2.1.24" evidence="5 12"/>
<dbReference type="CDD" id="cd00384">
    <property type="entry name" value="ALAD_PBGS"/>
    <property type="match status" value="1"/>
</dbReference>
<evidence type="ECO:0000256" key="7">
    <source>
        <dbReference type="ARBA" id="ARBA00023133"/>
    </source>
</evidence>
<keyword evidence="9 12" id="KW-0627">Porphyrin biosynthesis</keyword>
<evidence type="ECO:0000256" key="4">
    <source>
        <dbReference type="ARBA" id="ARBA00011823"/>
    </source>
</evidence>
<dbReference type="SMART" id="SM01004">
    <property type="entry name" value="ALAD"/>
    <property type="match status" value="1"/>
</dbReference>
<organism evidence="15 16">
    <name type="scientific">Virgibacillus dokdonensis</name>
    <dbReference type="NCBI Taxonomy" id="302167"/>
    <lineage>
        <taxon>Bacteria</taxon>
        <taxon>Bacillati</taxon>
        <taxon>Bacillota</taxon>
        <taxon>Bacilli</taxon>
        <taxon>Bacillales</taxon>
        <taxon>Bacillaceae</taxon>
        <taxon>Virgibacillus</taxon>
    </lineage>
</organism>
<comment type="cofactor">
    <cofactor evidence="1">
        <name>Zn(2+)</name>
        <dbReference type="ChEBI" id="CHEBI:29105"/>
    </cofactor>
</comment>
<dbReference type="PANTHER" id="PTHR11458">
    <property type="entry name" value="DELTA-AMINOLEVULINIC ACID DEHYDRATASE"/>
    <property type="match status" value="1"/>
</dbReference>
<comment type="similarity">
    <text evidence="3 13">Belongs to the ALAD family.</text>
</comment>
<dbReference type="GO" id="GO:0005829">
    <property type="term" value="C:cytosol"/>
    <property type="evidence" value="ECO:0007669"/>
    <property type="project" value="TreeGrafter"/>
</dbReference>
<evidence type="ECO:0000256" key="11">
    <source>
        <dbReference type="ARBA" id="ARBA00047651"/>
    </source>
</evidence>
<evidence type="ECO:0000256" key="5">
    <source>
        <dbReference type="ARBA" id="ARBA00012053"/>
    </source>
</evidence>
<dbReference type="Gene3D" id="3.20.20.70">
    <property type="entry name" value="Aldolase class I"/>
    <property type="match status" value="1"/>
</dbReference>
<feature type="domain" description="Tetrapyrrole biosynthesis uroporphyrinogen III synthase" evidence="14">
    <location>
        <begin position="21"/>
        <end position="243"/>
    </location>
</feature>
<dbReference type="InterPro" id="IPR030656">
    <property type="entry name" value="ALAD_AS"/>
</dbReference>
<evidence type="ECO:0000256" key="12">
    <source>
        <dbReference type="RuleBase" id="RU000515"/>
    </source>
</evidence>
<protein>
    <recommendedName>
        <fullName evidence="6 12">Delta-aminolevulinic acid dehydratase</fullName>
        <ecNumber evidence="5 12">4.2.1.24</ecNumber>
    </recommendedName>
</protein>
<evidence type="ECO:0000256" key="2">
    <source>
        <dbReference type="ARBA" id="ARBA00004694"/>
    </source>
</evidence>
<evidence type="ECO:0000256" key="10">
    <source>
        <dbReference type="ARBA" id="ARBA00025628"/>
    </source>
</evidence>
<comment type="function">
    <text evidence="10">Catalyzes an early step in the biosynthesis of tetrapyrroles. Binds two molecules of 5-aminolevulinate per subunit, each at a distinct site, and catalyzes their condensation to form porphobilinogen.</text>
</comment>
<dbReference type="Pfam" id="PF02602">
    <property type="entry name" value="HEM4"/>
    <property type="match status" value="1"/>
</dbReference>
<evidence type="ECO:0000256" key="3">
    <source>
        <dbReference type="ARBA" id="ARBA00008055"/>
    </source>
</evidence>
<evidence type="ECO:0000256" key="8">
    <source>
        <dbReference type="ARBA" id="ARBA00023239"/>
    </source>
</evidence>
<evidence type="ECO:0000256" key="9">
    <source>
        <dbReference type="ARBA" id="ARBA00023244"/>
    </source>
</evidence>
<evidence type="ECO:0000256" key="6">
    <source>
        <dbReference type="ARBA" id="ARBA00020771"/>
    </source>
</evidence>
<evidence type="ECO:0000313" key="15">
    <source>
        <dbReference type="EMBL" id="RFA34552.1"/>
    </source>
</evidence>
<evidence type="ECO:0000256" key="13">
    <source>
        <dbReference type="RuleBase" id="RU004161"/>
    </source>
</evidence>
<dbReference type="GO" id="GO:0004655">
    <property type="term" value="F:porphobilinogen synthase activity"/>
    <property type="evidence" value="ECO:0007669"/>
    <property type="project" value="UniProtKB-EC"/>
</dbReference>
<name>A0A3E0WNL7_9BACI</name>
<dbReference type="NCBIfam" id="NF006762">
    <property type="entry name" value="PRK09283.1"/>
    <property type="match status" value="1"/>
</dbReference>
<dbReference type="PROSITE" id="PS00169">
    <property type="entry name" value="D_ALA_DEHYDRATASE"/>
    <property type="match status" value="1"/>
</dbReference>
<dbReference type="CDD" id="cd06578">
    <property type="entry name" value="HemD"/>
    <property type="match status" value="1"/>
</dbReference>
<dbReference type="FunFam" id="3.20.20.70:FF:000019">
    <property type="entry name" value="Delta-aminolevulinic acid dehydratase"/>
    <property type="match status" value="1"/>
</dbReference>
<dbReference type="Proteomes" id="UP000256488">
    <property type="component" value="Unassembled WGS sequence"/>
</dbReference>
<dbReference type="PANTHER" id="PTHR11458:SF0">
    <property type="entry name" value="DELTA-AMINOLEVULINIC ACID DEHYDRATASE"/>
    <property type="match status" value="1"/>
</dbReference>
<evidence type="ECO:0000313" key="16">
    <source>
        <dbReference type="Proteomes" id="UP000256488"/>
    </source>
</evidence>
<dbReference type="InterPro" id="IPR013785">
    <property type="entry name" value="Aldolase_TIM"/>
</dbReference>
<proteinExistence type="inferred from homology"/>
<evidence type="ECO:0000256" key="1">
    <source>
        <dbReference type="ARBA" id="ARBA00001947"/>
    </source>
</evidence>
<dbReference type="GO" id="GO:0004852">
    <property type="term" value="F:uroporphyrinogen-III synthase activity"/>
    <property type="evidence" value="ECO:0007669"/>
    <property type="project" value="InterPro"/>
</dbReference>
<evidence type="ECO:0000259" key="14">
    <source>
        <dbReference type="Pfam" id="PF02602"/>
    </source>
</evidence>
<dbReference type="GO" id="GO:0006782">
    <property type="term" value="P:protoporphyrinogen IX biosynthetic process"/>
    <property type="evidence" value="ECO:0007669"/>
    <property type="project" value="UniProtKB-UniPathway"/>
</dbReference>
<dbReference type="EMBL" id="NFZX01000021">
    <property type="protein sequence ID" value="RFA34552.1"/>
    <property type="molecule type" value="Genomic_DNA"/>
</dbReference>
<dbReference type="InterPro" id="IPR036108">
    <property type="entry name" value="4pyrrol_syn_uPrphyn_synt_sf"/>
</dbReference>
<dbReference type="UniPathway" id="UPA00251">
    <property type="reaction ID" value="UER00318"/>
</dbReference>
<keyword evidence="8 12" id="KW-0456">Lyase</keyword>
<comment type="caution">
    <text evidence="15">The sequence shown here is derived from an EMBL/GenBank/DDBJ whole genome shotgun (WGS) entry which is preliminary data.</text>
</comment>
<comment type="catalytic activity">
    <reaction evidence="11 12">
        <text>2 5-aminolevulinate = porphobilinogen + 2 H2O + H(+)</text>
        <dbReference type="Rhea" id="RHEA:24064"/>
        <dbReference type="ChEBI" id="CHEBI:15377"/>
        <dbReference type="ChEBI" id="CHEBI:15378"/>
        <dbReference type="ChEBI" id="CHEBI:58126"/>
        <dbReference type="ChEBI" id="CHEBI:356416"/>
        <dbReference type="EC" id="4.2.1.24"/>
    </reaction>
</comment>
<gene>
    <name evidence="15" type="ORF">CAI16_10990</name>
</gene>
<dbReference type="Pfam" id="PF00490">
    <property type="entry name" value="ALAD"/>
    <property type="match status" value="1"/>
</dbReference>